<feature type="compositionally biased region" description="Basic and acidic residues" evidence="1">
    <location>
        <begin position="10"/>
        <end position="21"/>
    </location>
</feature>
<feature type="compositionally biased region" description="Low complexity" evidence="1">
    <location>
        <begin position="171"/>
        <end position="181"/>
    </location>
</feature>
<dbReference type="EMBL" id="JH921450">
    <property type="protein sequence ID" value="EKD13437.1"/>
    <property type="molecule type" value="Genomic_DNA"/>
</dbReference>
<dbReference type="Proteomes" id="UP000006753">
    <property type="component" value="Unassembled WGS sequence"/>
</dbReference>
<protein>
    <submittedName>
        <fullName evidence="2">Uncharacterized protein</fullName>
    </submittedName>
</protein>
<organism evidence="2 3">
    <name type="scientific">Marssonina brunnea f. sp. multigermtubi (strain MB_m1)</name>
    <name type="common">Marssonina leaf spot fungus</name>
    <dbReference type="NCBI Taxonomy" id="1072389"/>
    <lineage>
        <taxon>Eukaryota</taxon>
        <taxon>Fungi</taxon>
        <taxon>Dikarya</taxon>
        <taxon>Ascomycota</taxon>
        <taxon>Pezizomycotina</taxon>
        <taxon>Leotiomycetes</taxon>
        <taxon>Helotiales</taxon>
        <taxon>Drepanopezizaceae</taxon>
        <taxon>Drepanopeziza</taxon>
    </lineage>
</organism>
<evidence type="ECO:0000313" key="3">
    <source>
        <dbReference type="Proteomes" id="UP000006753"/>
    </source>
</evidence>
<feature type="region of interest" description="Disordered" evidence="1">
    <location>
        <begin position="154"/>
        <end position="208"/>
    </location>
</feature>
<feature type="compositionally biased region" description="Low complexity" evidence="1">
    <location>
        <begin position="25"/>
        <end position="37"/>
    </location>
</feature>
<keyword evidence="3" id="KW-1185">Reference proteome</keyword>
<dbReference type="InParanoid" id="K1WM74"/>
<proteinExistence type="predicted"/>
<accession>K1WM74</accession>
<feature type="compositionally biased region" description="Polar residues" evidence="1">
    <location>
        <begin position="182"/>
        <end position="193"/>
    </location>
</feature>
<name>K1WM74_MARBU</name>
<gene>
    <name evidence="2" type="ORF">MBM_08520</name>
</gene>
<reference evidence="2 3" key="1">
    <citation type="journal article" date="2012" name="BMC Genomics">
        <title>Sequencing the genome of Marssonina brunnea reveals fungus-poplar co-evolution.</title>
        <authorList>
            <person name="Zhu S."/>
            <person name="Cao Y.-Z."/>
            <person name="Jiang C."/>
            <person name="Tan B.-Y."/>
            <person name="Wang Z."/>
            <person name="Feng S."/>
            <person name="Zhang L."/>
            <person name="Su X.-H."/>
            <person name="Brejova B."/>
            <person name="Vinar T."/>
            <person name="Xu M."/>
            <person name="Wang M.-X."/>
            <person name="Zhang S.-G."/>
            <person name="Huang M.-R."/>
            <person name="Wu R."/>
            <person name="Zhou Y."/>
        </authorList>
    </citation>
    <scope>NUCLEOTIDE SEQUENCE [LARGE SCALE GENOMIC DNA]</scope>
    <source>
        <strain evidence="2 3">MB_m1</strain>
    </source>
</reference>
<sequence length="390" mass="43157">MPPTIDESIEYERDDSPRELPMKFPSDLDSPSPQQSLHNTPPAPAGQAHQHRVAVGTQLSSLAALPIVRQIPWKDGQALPGLKSIDDERPHIRGALLLTMHRRNVRNVPEARVGSSTVSTSMTCFKELVRLVIIRREALTAPCVWRKKVRALSSGVPDNADSRDLAALGASKPTKSSTKSSALNDTMRVQSEPSLKRKRISNGNPINYKKQPRLAYNLEDVESRYDAAPVPRPSKSVPYDKSFDDDPAALLALLYKQQQRQLQANGSAKRHQVQDNEDEDGVMLNANAYKGPRGGHREEGPEKPYSPAVGYSGPSFDMPNSRIASQDHRRPEAAVALIDTFPRRKQKQLYSVIGGLESGIRSQRQQTENLENQLETLKEILGIGEDAGFV</sequence>
<dbReference type="HOGENOM" id="CLU_826541_0_0_1"/>
<feature type="region of interest" description="Disordered" evidence="1">
    <location>
        <begin position="262"/>
        <end position="308"/>
    </location>
</feature>
<feature type="region of interest" description="Disordered" evidence="1">
    <location>
        <begin position="1"/>
        <end position="52"/>
    </location>
</feature>
<dbReference type="KEGG" id="mbe:MBM_08520"/>
<dbReference type="OrthoDB" id="3536438at2759"/>
<dbReference type="AlphaFoldDB" id="K1WM74"/>
<evidence type="ECO:0000313" key="2">
    <source>
        <dbReference type="EMBL" id="EKD13437.1"/>
    </source>
</evidence>
<evidence type="ECO:0000256" key="1">
    <source>
        <dbReference type="SAM" id="MobiDB-lite"/>
    </source>
</evidence>